<dbReference type="UniPathway" id="UPA00557">
    <property type="reaction ID" value="UER00614"/>
</dbReference>
<evidence type="ECO:0000256" key="8">
    <source>
        <dbReference type="ARBA" id="ARBA00022475"/>
    </source>
</evidence>
<dbReference type="PROSITE" id="PS01315">
    <property type="entry name" value="CDS"/>
    <property type="match status" value="1"/>
</dbReference>
<comment type="pathway">
    <text evidence="3 18">Phospholipid metabolism; CDP-diacylglycerol biosynthesis; CDP-diacylglycerol from sn-glycerol 3-phosphate: step 3/3.</text>
</comment>
<evidence type="ECO:0000256" key="19">
    <source>
        <dbReference type="SAM" id="Phobius"/>
    </source>
</evidence>
<comment type="subcellular location">
    <subcellularLocation>
        <location evidence="2">Cell membrane</location>
        <topology evidence="2">Multi-pass membrane protein</topology>
    </subcellularLocation>
</comment>
<gene>
    <name evidence="20" type="ORF">DEALK_03820</name>
</gene>
<evidence type="ECO:0000313" key="20">
    <source>
        <dbReference type="EMBL" id="KTB47537.1"/>
    </source>
</evidence>
<keyword evidence="11 18" id="KW-0812">Transmembrane</keyword>
<evidence type="ECO:0000256" key="9">
    <source>
        <dbReference type="ARBA" id="ARBA00022516"/>
    </source>
</evidence>
<dbReference type="PANTHER" id="PTHR46382:SF1">
    <property type="entry name" value="PHOSPHATIDATE CYTIDYLYLTRANSFERASE"/>
    <property type="match status" value="1"/>
</dbReference>
<keyword evidence="15 19" id="KW-0472">Membrane</keyword>
<evidence type="ECO:0000256" key="14">
    <source>
        <dbReference type="ARBA" id="ARBA00023098"/>
    </source>
</evidence>
<evidence type="ECO:0000256" key="7">
    <source>
        <dbReference type="ARBA" id="ARBA00019373"/>
    </source>
</evidence>
<evidence type="ECO:0000256" key="15">
    <source>
        <dbReference type="ARBA" id="ARBA00023136"/>
    </source>
</evidence>
<dbReference type="AlphaFoldDB" id="A0A0W0GG59"/>
<proteinExistence type="inferred from homology"/>
<dbReference type="PANTHER" id="PTHR46382">
    <property type="entry name" value="PHOSPHATIDATE CYTIDYLYLTRANSFERASE"/>
    <property type="match status" value="1"/>
</dbReference>
<protein>
    <recommendedName>
        <fullName evidence="7 18">Phosphatidate cytidylyltransferase</fullName>
        <ecNumber evidence="6 18">2.7.7.41</ecNumber>
    </recommendedName>
</protein>
<dbReference type="Pfam" id="PF01148">
    <property type="entry name" value="CTP_transf_1"/>
    <property type="match status" value="1"/>
</dbReference>
<dbReference type="GO" id="GO:0004605">
    <property type="term" value="F:phosphatidate cytidylyltransferase activity"/>
    <property type="evidence" value="ECO:0007669"/>
    <property type="project" value="UniProtKB-EC"/>
</dbReference>
<feature type="transmembrane region" description="Helical" evidence="19">
    <location>
        <begin position="76"/>
        <end position="93"/>
    </location>
</feature>
<sequence length="264" mass="28090">MLKKRLVSGVLLGIIALAAIWFDEPLPWLTIGAAIWGVMAIAEFNRVVSQVKAPPFAAIGTIGVVLFIASPHVEGSLAPLLAGFTALSLLYLLKPGDRSQSFVRWAWTLAGVIYVGWLLSFLPALRLLESGREWLLFAIGVTVASDTFAYFIGRATGRHKMAPSISPGKSWEGAFAGAIAAVITAVILKPVLGLTPDYLTLGLLGLLASAVGQAGDLVESLFKRNMAIKDSGNAIPGHGGFLDRMDSVVFAVMLVYYYVVVFAA</sequence>
<dbReference type="RefSeq" id="WP_058438180.1">
    <property type="nucleotide sequence ID" value="NZ_KQ758903.1"/>
</dbReference>
<feature type="transmembrane region" description="Helical" evidence="19">
    <location>
        <begin position="51"/>
        <end position="70"/>
    </location>
</feature>
<dbReference type="Proteomes" id="UP000053947">
    <property type="component" value="Unassembled WGS sequence"/>
</dbReference>
<evidence type="ECO:0000256" key="3">
    <source>
        <dbReference type="ARBA" id="ARBA00005119"/>
    </source>
</evidence>
<comment type="caution">
    <text evidence="20">The sequence shown here is derived from an EMBL/GenBank/DDBJ whole genome shotgun (WGS) entry which is preliminary data.</text>
</comment>
<evidence type="ECO:0000256" key="10">
    <source>
        <dbReference type="ARBA" id="ARBA00022679"/>
    </source>
</evidence>
<keyword evidence="17" id="KW-1208">Phospholipid metabolism</keyword>
<evidence type="ECO:0000256" key="17">
    <source>
        <dbReference type="ARBA" id="ARBA00023264"/>
    </source>
</evidence>
<evidence type="ECO:0000256" key="5">
    <source>
        <dbReference type="ARBA" id="ARBA00010185"/>
    </source>
</evidence>
<keyword evidence="14" id="KW-0443">Lipid metabolism</keyword>
<evidence type="ECO:0000256" key="13">
    <source>
        <dbReference type="ARBA" id="ARBA00022989"/>
    </source>
</evidence>
<feature type="transmembrane region" description="Helical" evidence="19">
    <location>
        <begin position="247"/>
        <end position="263"/>
    </location>
</feature>
<evidence type="ECO:0000256" key="1">
    <source>
        <dbReference type="ARBA" id="ARBA00001698"/>
    </source>
</evidence>
<reference evidence="20 21" key="1">
    <citation type="submission" date="2015-06" db="EMBL/GenBank/DDBJ databases">
        <title>Genome sequence of the organohalide-respiring Dehalogenimonas alkenigignens type strain (IP3-3T).</title>
        <authorList>
            <person name="Key T.A."/>
            <person name="Richmond D.P."/>
            <person name="Bowman K.S."/>
            <person name="Cho Y.-J."/>
            <person name="Chun J."/>
            <person name="da Costa M.S."/>
            <person name="Rainey F.A."/>
            <person name="Moe W.M."/>
        </authorList>
    </citation>
    <scope>NUCLEOTIDE SEQUENCE [LARGE SCALE GENOMIC DNA]</scope>
    <source>
        <strain evidence="20 21">IP3-3</strain>
    </source>
</reference>
<keyword evidence="9" id="KW-0444">Lipid biosynthesis</keyword>
<accession>A0A0W0GG59</accession>
<comment type="pathway">
    <text evidence="4">Lipid metabolism.</text>
</comment>
<feature type="transmembrane region" description="Helical" evidence="19">
    <location>
        <begin position="134"/>
        <end position="152"/>
    </location>
</feature>
<feature type="transmembrane region" description="Helical" evidence="19">
    <location>
        <begin position="28"/>
        <end position="44"/>
    </location>
</feature>
<organism evidence="20 21">
    <name type="scientific">Dehalogenimonas alkenigignens</name>
    <dbReference type="NCBI Taxonomy" id="1217799"/>
    <lineage>
        <taxon>Bacteria</taxon>
        <taxon>Bacillati</taxon>
        <taxon>Chloroflexota</taxon>
        <taxon>Dehalococcoidia</taxon>
        <taxon>Dehalococcoidales</taxon>
        <taxon>Dehalococcoidaceae</taxon>
        <taxon>Dehalogenimonas</taxon>
    </lineage>
</organism>
<dbReference type="OrthoDB" id="9799199at2"/>
<keyword evidence="10 18" id="KW-0808">Transferase</keyword>
<name>A0A0W0GG59_9CHLR</name>
<dbReference type="PATRIC" id="fig|1217799.6.peg.396"/>
<dbReference type="InterPro" id="IPR000374">
    <property type="entry name" value="PC_trans"/>
</dbReference>
<comment type="similarity">
    <text evidence="5 18">Belongs to the CDS family.</text>
</comment>
<comment type="catalytic activity">
    <reaction evidence="1 18">
        <text>a 1,2-diacyl-sn-glycero-3-phosphate + CTP + H(+) = a CDP-1,2-diacyl-sn-glycerol + diphosphate</text>
        <dbReference type="Rhea" id="RHEA:16229"/>
        <dbReference type="ChEBI" id="CHEBI:15378"/>
        <dbReference type="ChEBI" id="CHEBI:33019"/>
        <dbReference type="ChEBI" id="CHEBI:37563"/>
        <dbReference type="ChEBI" id="CHEBI:58332"/>
        <dbReference type="ChEBI" id="CHEBI:58608"/>
        <dbReference type="EC" id="2.7.7.41"/>
    </reaction>
</comment>
<keyword evidence="13 19" id="KW-1133">Transmembrane helix</keyword>
<evidence type="ECO:0000256" key="11">
    <source>
        <dbReference type="ARBA" id="ARBA00022692"/>
    </source>
</evidence>
<keyword evidence="21" id="KW-1185">Reference proteome</keyword>
<evidence type="ECO:0000256" key="16">
    <source>
        <dbReference type="ARBA" id="ARBA00023209"/>
    </source>
</evidence>
<dbReference type="STRING" id="1217799.DEALK_03820"/>
<keyword evidence="8" id="KW-1003">Cell membrane</keyword>
<dbReference type="EC" id="2.7.7.41" evidence="6 18"/>
<evidence type="ECO:0000256" key="2">
    <source>
        <dbReference type="ARBA" id="ARBA00004651"/>
    </source>
</evidence>
<evidence type="ECO:0000313" key="21">
    <source>
        <dbReference type="Proteomes" id="UP000053947"/>
    </source>
</evidence>
<feature type="transmembrane region" description="Helical" evidence="19">
    <location>
        <begin position="105"/>
        <end position="128"/>
    </location>
</feature>
<keyword evidence="12 18" id="KW-0548">Nucleotidyltransferase</keyword>
<dbReference type="GO" id="GO:0005886">
    <property type="term" value="C:plasma membrane"/>
    <property type="evidence" value="ECO:0007669"/>
    <property type="project" value="UniProtKB-SubCell"/>
</dbReference>
<evidence type="ECO:0000256" key="6">
    <source>
        <dbReference type="ARBA" id="ARBA00012487"/>
    </source>
</evidence>
<evidence type="ECO:0000256" key="12">
    <source>
        <dbReference type="ARBA" id="ARBA00022695"/>
    </source>
</evidence>
<dbReference type="GO" id="GO:0016024">
    <property type="term" value="P:CDP-diacylglycerol biosynthetic process"/>
    <property type="evidence" value="ECO:0007669"/>
    <property type="project" value="UniProtKB-UniPathway"/>
</dbReference>
<keyword evidence="16" id="KW-0594">Phospholipid biosynthesis</keyword>
<dbReference type="EMBL" id="LFDV01000002">
    <property type="protein sequence ID" value="KTB47537.1"/>
    <property type="molecule type" value="Genomic_DNA"/>
</dbReference>
<evidence type="ECO:0000256" key="4">
    <source>
        <dbReference type="ARBA" id="ARBA00005189"/>
    </source>
</evidence>
<feature type="transmembrane region" description="Helical" evidence="19">
    <location>
        <begin position="173"/>
        <end position="192"/>
    </location>
</feature>
<evidence type="ECO:0000256" key="18">
    <source>
        <dbReference type="RuleBase" id="RU003938"/>
    </source>
</evidence>